<reference evidence="9" key="1">
    <citation type="submission" date="2020-06" db="EMBL/GenBank/DDBJ databases">
        <authorList>
            <consortium name="Plant Systems Biology data submission"/>
        </authorList>
    </citation>
    <scope>NUCLEOTIDE SEQUENCE</scope>
    <source>
        <strain evidence="9">D6</strain>
    </source>
</reference>
<gene>
    <name evidence="9" type="ORF">SEMRO_452_G145950.1</name>
</gene>
<evidence type="ECO:0000256" key="3">
    <source>
        <dbReference type="ARBA" id="ARBA00022692"/>
    </source>
</evidence>
<feature type="chain" id="PRO_5040293375" evidence="7">
    <location>
        <begin position="20"/>
        <end position="524"/>
    </location>
</feature>
<evidence type="ECO:0000256" key="4">
    <source>
        <dbReference type="ARBA" id="ARBA00022989"/>
    </source>
</evidence>
<feature type="domain" description="EamA" evidence="8">
    <location>
        <begin position="121"/>
        <end position="266"/>
    </location>
</feature>
<feature type="signal peptide" evidence="7">
    <location>
        <begin position="1"/>
        <end position="19"/>
    </location>
</feature>
<keyword evidence="5 6" id="KW-0472">Membrane</keyword>
<sequence length="524" mass="55763">MVRLPLHLSVLLAVSSCEAFSSRRAALGKRHLPFFSNDRLQTTFLNYQSNTTDVALPPWVTEWHHIAPLEERTVLWPDEEPLPLGKAPRIRDDDEELSFVQETTTTTTAEKQPMSDVAKARLLLLGSAALYGTNFSLVKILGETGMSVGLSSTLRFGMAALATLPWLLSVDDHDDQSSSSSYLQKLFDPSGTEFRAAMGGLEVGMWNAIGYVAQAVGLETTSASKSAFLCSLAVVTVPIIDYLAGKTLLSRQVIGALLAVVGVAFLELEGGIGANTGLEAGDIASLIQPLAFGIGFWRMEAAMTKFPEEADRATAAQLLAVFLGSAGYMLATNTFSDPTTIPPMEQLVSWVTDPAILGALFWTGVVTTALTIYMETVALKTLSAAETTLIFSTEPLWGTAFACVVMGETLGLNAAAGAVMILFGCVFSNLGLDGMISFLPGQPDKKESADSDNKDVTMMINLEQPLELSADDSTATLFPSVAPTVATTSNQNLLPTDPLTKFSLKSTVATTLAGVVATIEDIVP</sequence>
<feature type="transmembrane region" description="Helical" evidence="6">
    <location>
        <begin position="413"/>
        <end position="432"/>
    </location>
</feature>
<evidence type="ECO:0000256" key="2">
    <source>
        <dbReference type="ARBA" id="ARBA00022475"/>
    </source>
</evidence>
<feature type="domain" description="EamA" evidence="8">
    <location>
        <begin position="349"/>
        <end position="429"/>
    </location>
</feature>
<comment type="caution">
    <text evidence="9">The sequence shown here is derived from an EMBL/GenBank/DDBJ whole genome shotgun (WGS) entry which is preliminary data.</text>
</comment>
<evidence type="ECO:0000313" key="9">
    <source>
        <dbReference type="EMBL" id="CAB9510781.1"/>
    </source>
</evidence>
<evidence type="ECO:0000256" key="5">
    <source>
        <dbReference type="ARBA" id="ARBA00023136"/>
    </source>
</evidence>
<dbReference type="Proteomes" id="UP001153069">
    <property type="component" value="Unassembled WGS sequence"/>
</dbReference>
<dbReference type="SUPFAM" id="SSF103481">
    <property type="entry name" value="Multidrug resistance efflux transporter EmrE"/>
    <property type="match status" value="2"/>
</dbReference>
<name>A0A9N8E1H5_9STRA</name>
<keyword evidence="10" id="KW-1185">Reference proteome</keyword>
<keyword evidence="2" id="KW-1003">Cell membrane</keyword>
<feature type="transmembrane region" description="Helical" evidence="6">
    <location>
        <begin position="318"/>
        <end position="335"/>
    </location>
</feature>
<evidence type="ECO:0000256" key="7">
    <source>
        <dbReference type="SAM" id="SignalP"/>
    </source>
</evidence>
<keyword evidence="4 6" id="KW-1133">Transmembrane helix</keyword>
<dbReference type="PROSITE" id="PS51257">
    <property type="entry name" value="PROKAR_LIPOPROTEIN"/>
    <property type="match status" value="1"/>
</dbReference>
<protein>
    <submittedName>
        <fullName evidence="9">EamA-like transporter family</fullName>
    </submittedName>
</protein>
<dbReference type="EMBL" id="CAICTM010000451">
    <property type="protein sequence ID" value="CAB9510781.1"/>
    <property type="molecule type" value="Genomic_DNA"/>
</dbReference>
<evidence type="ECO:0000313" key="10">
    <source>
        <dbReference type="Proteomes" id="UP001153069"/>
    </source>
</evidence>
<feature type="transmembrane region" description="Helical" evidence="6">
    <location>
        <begin position="355"/>
        <end position="376"/>
    </location>
</feature>
<organism evidence="9 10">
    <name type="scientific">Seminavis robusta</name>
    <dbReference type="NCBI Taxonomy" id="568900"/>
    <lineage>
        <taxon>Eukaryota</taxon>
        <taxon>Sar</taxon>
        <taxon>Stramenopiles</taxon>
        <taxon>Ochrophyta</taxon>
        <taxon>Bacillariophyta</taxon>
        <taxon>Bacillariophyceae</taxon>
        <taxon>Bacillariophycidae</taxon>
        <taxon>Naviculales</taxon>
        <taxon>Naviculaceae</taxon>
        <taxon>Seminavis</taxon>
    </lineage>
</organism>
<evidence type="ECO:0000259" key="8">
    <source>
        <dbReference type="Pfam" id="PF00892"/>
    </source>
</evidence>
<proteinExistence type="predicted"/>
<dbReference type="GO" id="GO:0005886">
    <property type="term" value="C:plasma membrane"/>
    <property type="evidence" value="ECO:0007669"/>
    <property type="project" value="UniProtKB-SubCell"/>
</dbReference>
<dbReference type="Pfam" id="PF00892">
    <property type="entry name" value="EamA"/>
    <property type="match status" value="2"/>
</dbReference>
<dbReference type="InterPro" id="IPR037185">
    <property type="entry name" value="EmrE-like"/>
</dbReference>
<dbReference type="InterPro" id="IPR051258">
    <property type="entry name" value="Diverse_Substrate_Transporter"/>
</dbReference>
<keyword evidence="3 6" id="KW-0812">Transmembrane</keyword>
<dbReference type="PANTHER" id="PTHR42920:SF5">
    <property type="entry name" value="EAMA DOMAIN-CONTAINING PROTEIN"/>
    <property type="match status" value="1"/>
</dbReference>
<dbReference type="AlphaFoldDB" id="A0A9N8E1H5"/>
<keyword evidence="7" id="KW-0732">Signal</keyword>
<dbReference type="PANTHER" id="PTHR42920">
    <property type="entry name" value="OS03G0707200 PROTEIN-RELATED"/>
    <property type="match status" value="1"/>
</dbReference>
<dbReference type="InterPro" id="IPR000620">
    <property type="entry name" value="EamA_dom"/>
</dbReference>
<comment type="subcellular location">
    <subcellularLocation>
        <location evidence="1">Cell membrane</location>
        <topology evidence="1">Multi-pass membrane protein</topology>
    </subcellularLocation>
</comment>
<dbReference type="OrthoDB" id="2017960at2759"/>
<accession>A0A9N8E1H5</accession>
<evidence type="ECO:0000256" key="1">
    <source>
        <dbReference type="ARBA" id="ARBA00004651"/>
    </source>
</evidence>
<evidence type="ECO:0000256" key="6">
    <source>
        <dbReference type="SAM" id="Phobius"/>
    </source>
</evidence>